<dbReference type="KEGG" id="mbat:BN1208_1086"/>
<evidence type="ECO:0000256" key="7">
    <source>
        <dbReference type="ARBA" id="ARBA00022679"/>
    </source>
</evidence>
<evidence type="ECO:0000256" key="2">
    <source>
        <dbReference type="ARBA" id="ARBA00004429"/>
    </source>
</evidence>
<dbReference type="Proteomes" id="UP000064007">
    <property type="component" value="Chromosome 1"/>
</dbReference>
<evidence type="ECO:0000256" key="14">
    <source>
        <dbReference type="ARBA" id="ARBA00023136"/>
    </source>
</evidence>
<sequence length="445" mass="50373">MKFIPNTLLARFLILIATVLIIAQVVSIRIFDYFERGPRAEAIAQEIETVINFTRASLISSREDKRLALISELSSKGEIRIYPAYYFEDIEPLPPDPFLKVVAGKIKERLGEKTIVTSNHYGVPGLWVSFSIDQDEFWAVIPTPGDRAFPWHWIGWGIIVAGLSIIGAYATATRINRPLNLLIQATEKLKKGEIPEKLPLDSVTEFRTMSQTFNEMATSLGKVDQERKVLLAGVSHDIRTPLTRLRIAIEMLPKKIESGLKKSMEEDILEIDNILNQFIDYVRGFNQEATVTTNLNDFFSHMKNQHQILNRHIVLVSNLKIPIFYDIKPISFRRLFDNLINNAFSYSSGEVVITIRKYKESISISVLDDGPGIPPDHIQRLLKPFERFDVISINKKQVDNNREGCGLGLAIVDKITEAHNGKLVISNRAKKGLEVKIILPLISEG</sequence>
<dbReference type="SMART" id="SM00388">
    <property type="entry name" value="HisKA"/>
    <property type="match status" value="1"/>
</dbReference>
<dbReference type="AlphaFoldDB" id="A0A0D6EWH0"/>
<keyword evidence="9" id="KW-0547">Nucleotide-binding</keyword>
<evidence type="ECO:0000256" key="11">
    <source>
        <dbReference type="ARBA" id="ARBA00022840"/>
    </source>
</evidence>
<evidence type="ECO:0000259" key="17">
    <source>
        <dbReference type="PROSITE" id="PS50885"/>
    </source>
</evidence>
<dbReference type="Gene3D" id="1.10.287.130">
    <property type="match status" value="1"/>
</dbReference>
<dbReference type="EC" id="2.7.13.3" evidence="3"/>
<comment type="catalytic activity">
    <reaction evidence="1">
        <text>ATP + protein L-histidine = ADP + protein N-phospho-L-histidine.</text>
        <dbReference type="EC" id="2.7.13.3"/>
    </reaction>
</comment>
<dbReference type="GO" id="GO:0005524">
    <property type="term" value="F:ATP binding"/>
    <property type="evidence" value="ECO:0007669"/>
    <property type="project" value="UniProtKB-KW"/>
</dbReference>
<evidence type="ECO:0000256" key="10">
    <source>
        <dbReference type="ARBA" id="ARBA00022777"/>
    </source>
</evidence>
<feature type="transmembrane region" description="Helical" evidence="15">
    <location>
        <begin position="12"/>
        <end position="31"/>
    </location>
</feature>
<keyword evidence="19" id="KW-1185">Reference proteome</keyword>
<dbReference type="InterPro" id="IPR003660">
    <property type="entry name" value="HAMP_dom"/>
</dbReference>
<evidence type="ECO:0000256" key="1">
    <source>
        <dbReference type="ARBA" id="ARBA00000085"/>
    </source>
</evidence>
<evidence type="ECO:0000313" key="18">
    <source>
        <dbReference type="EMBL" id="CEZ19967.1"/>
    </source>
</evidence>
<keyword evidence="11 18" id="KW-0067">ATP-binding</keyword>
<keyword evidence="10 18" id="KW-0418">Kinase</keyword>
<evidence type="ECO:0000256" key="12">
    <source>
        <dbReference type="ARBA" id="ARBA00022989"/>
    </source>
</evidence>
<dbReference type="RefSeq" id="WP_046488629.1">
    <property type="nucleotide sequence ID" value="NZ_LN827929.1"/>
</dbReference>
<dbReference type="PRINTS" id="PR00344">
    <property type="entry name" value="BCTRLSENSOR"/>
</dbReference>
<dbReference type="Gene3D" id="3.30.450.300">
    <property type="entry name" value="Sensor histidine kinase RisS, periplasmic domain"/>
    <property type="match status" value="1"/>
</dbReference>
<name>A0A0D6EWH0_9PROT</name>
<gene>
    <name evidence="18" type="ORF">BN1208_1086</name>
</gene>
<dbReference type="InterPro" id="IPR050980">
    <property type="entry name" value="2C_sensor_his_kinase"/>
</dbReference>
<keyword evidence="5" id="KW-0997">Cell inner membrane</keyword>
<evidence type="ECO:0000256" key="5">
    <source>
        <dbReference type="ARBA" id="ARBA00022519"/>
    </source>
</evidence>
<dbReference type="InterPro" id="IPR036890">
    <property type="entry name" value="HATPase_C_sf"/>
</dbReference>
<evidence type="ECO:0000256" key="9">
    <source>
        <dbReference type="ARBA" id="ARBA00022741"/>
    </source>
</evidence>
<reference evidence="19" key="1">
    <citation type="submission" date="2014-12" db="EMBL/GenBank/DDBJ databases">
        <authorList>
            <person name="Salcher M.M."/>
        </authorList>
    </citation>
    <scope>NUCLEOTIDE SEQUENCE [LARGE SCALE GENOMIC DNA]</scope>
    <source>
        <strain evidence="19">MMS-10A-171</strain>
    </source>
</reference>
<evidence type="ECO:0000256" key="8">
    <source>
        <dbReference type="ARBA" id="ARBA00022692"/>
    </source>
</evidence>
<evidence type="ECO:0000256" key="13">
    <source>
        <dbReference type="ARBA" id="ARBA00023012"/>
    </source>
</evidence>
<dbReference type="GO" id="GO:0000155">
    <property type="term" value="F:phosphorelay sensor kinase activity"/>
    <property type="evidence" value="ECO:0007669"/>
    <property type="project" value="InterPro"/>
</dbReference>
<dbReference type="EMBL" id="LN827929">
    <property type="protein sequence ID" value="CEZ19967.1"/>
    <property type="molecule type" value="Genomic_DNA"/>
</dbReference>
<dbReference type="InterPro" id="IPR003594">
    <property type="entry name" value="HATPase_dom"/>
</dbReference>
<keyword evidence="8 15" id="KW-0812">Transmembrane</keyword>
<dbReference type="InterPro" id="IPR032408">
    <property type="entry name" value="RisS_PPD"/>
</dbReference>
<dbReference type="InterPro" id="IPR003661">
    <property type="entry name" value="HisK_dim/P_dom"/>
</dbReference>
<dbReference type="HOGENOM" id="CLU_000445_89_27_4"/>
<dbReference type="CDD" id="cd06225">
    <property type="entry name" value="HAMP"/>
    <property type="match status" value="1"/>
</dbReference>
<comment type="subcellular location">
    <subcellularLocation>
        <location evidence="2">Cell inner membrane</location>
        <topology evidence="2">Multi-pass membrane protein</topology>
    </subcellularLocation>
</comment>
<keyword evidence="6" id="KW-0597">Phosphoprotein</keyword>
<dbReference type="Pfam" id="PF02518">
    <property type="entry name" value="HATPase_c"/>
    <property type="match status" value="1"/>
</dbReference>
<dbReference type="Pfam" id="PF16524">
    <property type="entry name" value="RisS_PPD"/>
    <property type="match status" value="1"/>
</dbReference>
<evidence type="ECO:0000313" key="19">
    <source>
        <dbReference type="Proteomes" id="UP000064007"/>
    </source>
</evidence>
<keyword evidence="14 15" id="KW-0472">Membrane</keyword>
<organism evidence="18 19">
    <name type="scientific">Candidatus Methylopumilus planktonicus</name>
    <dbReference type="NCBI Taxonomy" id="1581557"/>
    <lineage>
        <taxon>Bacteria</taxon>
        <taxon>Pseudomonadati</taxon>
        <taxon>Pseudomonadota</taxon>
        <taxon>Betaproteobacteria</taxon>
        <taxon>Nitrosomonadales</taxon>
        <taxon>Methylophilaceae</taxon>
        <taxon>Candidatus Methylopumilus</taxon>
    </lineage>
</organism>
<dbReference type="InterPro" id="IPR004358">
    <property type="entry name" value="Sig_transdc_His_kin-like_C"/>
</dbReference>
<dbReference type="PANTHER" id="PTHR44936">
    <property type="entry name" value="SENSOR PROTEIN CREC"/>
    <property type="match status" value="1"/>
</dbReference>
<dbReference type="CDD" id="cd00082">
    <property type="entry name" value="HisKA"/>
    <property type="match status" value="1"/>
</dbReference>
<dbReference type="InterPro" id="IPR038421">
    <property type="entry name" value="RisS_PPD_sf"/>
</dbReference>
<keyword evidence="7" id="KW-0808">Transferase</keyword>
<evidence type="ECO:0000259" key="16">
    <source>
        <dbReference type="PROSITE" id="PS50109"/>
    </source>
</evidence>
<evidence type="ECO:0000256" key="6">
    <source>
        <dbReference type="ARBA" id="ARBA00022553"/>
    </source>
</evidence>
<feature type="domain" description="HAMP" evidence="17">
    <location>
        <begin position="173"/>
        <end position="225"/>
    </location>
</feature>
<keyword evidence="13" id="KW-0902">Two-component regulatory system</keyword>
<dbReference type="InterPro" id="IPR036097">
    <property type="entry name" value="HisK_dim/P_sf"/>
</dbReference>
<evidence type="ECO:0000256" key="4">
    <source>
        <dbReference type="ARBA" id="ARBA00022475"/>
    </source>
</evidence>
<keyword evidence="4" id="KW-1003">Cell membrane</keyword>
<dbReference type="InterPro" id="IPR005467">
    <property type="entry name" value="His_kinase_dom"/>
</dbReference>
<evidence type="ECO:0000256" key="3">
    <source>
        <dbReference type="ARBA" id="ARBA00012438"/>
    </source>
</evidence>
<dbReference type="SUPFAM" id="SSF55874">
    <property type="entry name" value="ATPase domain of HSP90 chaperone/DNA topoisomerase II/histidine kinase"/>
    <property type="match status" value="1"/>
</dbReference>
<dbReference type="Pfam" id="PF00672">
    <property type="entry name" value="HAMP"/>
    <property type="match status" value="1"/>
</dbReference>
<dbReference type="Gene3D" id="3.30.565.10">
    <property type="entry name" value="Histidine kinase-like ATPase, C-terminal domain"/>
    <property type="match status" value="1"/>
</dbReference>
<dbReference type="SMART" id="SM00387">
    <property type="entry name" value="HATPase_c"/>
    <property type="match status" value="1"/>
</dbReference>
<evidence type="ECO:0000256" key="15">
    <source>
        <dbReference type="SAM" id="Phobius"/>
    </source>
</evidence>
<dbReference type="SUPFAM" id="SSF158472">
    <property type="entry name" value="HAMP domain-like"/>
    <property type="match status" value="1"/>
</dbReference>
<dbReference type="Pfam" id="PF00512">
    <property type="entry name" value="HisKA"/>
    <property type="match status" value="1"/>
</dbReference>
<dbReference type="PROSITE" id="PS50109">
    <property type="entry name" value="HIS_KIN"/>
    <property type="match status" value="1"/>
</dbReference>
<dbReference type="SUPFAM" id="SSF47384">
    <property type="entry name" value="Homodimeric domain of signal transducing histidine kinase"/>
    <property type="match status" value="1"/>
</dbReference>
<dbReference type="PROSITE" id="PS50885">
    <property type="entry name" value="HAMP"/>
    <property type="match status" value="1"/>
</dbReference>
<dbReference type="PANTHER" id="PTHR44936:SF5">
    <property type="entry name" value="SENSOR HISTIDINE KINASE ENVZ"/>
    <property type="match status" value="1"/>
</dbReference>
<keyword evidence="12 15" id="KW-1133">Transmembrane helix</keyword>
<accession>A0A0D6EWH0</accession>
<protein>
    <recommendedName>
        <fullName evidence="3">histidine kinase</fullName>
        <ecNumber evidence="3">2.7.13.3</ecNumber>
    </recommendedName>
</protein>
<feature type="domain" description="Histidine kinase" evidence="16">
    <location>
        <begin position="233"/>
        <end position="443"/>
    </location>
</feature>
<dbReference type="GO" id="GO:0005886">
    <property type="term" value="C:plasma membrane"/>
    <property type="evidence" value="ECO:0007669"/>
    <property type="project" value="UniProtKB-SubCell"/>
</dbReference>
<dbReference type="STRING" id="1581557.BN1208_1086"/>
<proteinExistence type="predicted"/>
<dbReference type="SMART" id="SM00304">
    <property type="entry name" value="HAMP"/>
    <property type="match status" value="1"/>
</dbReference>
<dbReference type="OrthoDB" id="9804645at2"/>